<evidence type="ECO:0000256" key="1">
    <source>
        <dbReference type="SAM" id="SignalP"/>
    </source>
</evidence>
<name>A0A0N4X9W6_HAEPC</name>
<sequence>MILLKILFLSLLVPDVLAKCTICSVFADYYEDIEAQERSNPKDSSESLKARVRSYDATEAALLGSLGRFTDLVSSSDIPDQLNGRVRTTVLTPKKISDPRHVVTDQLFNIFDTIGSGIMQVSRLEGPHICIRESTKKSPADGEMMKSEKICQRFRNARKCVDSKTESKMTTETTRVEECCEGYDTRDIFRYGCPLEVESLPMEEVLTQLNSSLWSLAKEAKVSDKLKSDDITVIISPDNEDKYDDPKSYVLNRIVPRKYRSYEWVNGDVLRTAAGGELLVSQTEDAFGSIVSDYSIMTLFKLVCDRASLYSFDAGFSV</sequence>
<dbReference type="STRING" id="6290.A0A0N4X9W6"/>
<protein>
    <submittedName>
        <fullName evidence="4">Protein spaetzle</fullName>
    </submittedName>
</protein>
<evidence type="ECO:0000313" key="4">
    <source>
        <dbReference type="WBParaSite" id="HPLM_0002116101-mRNA-1"/>
    </source>
</evidence>
<feature type="chain" id="PRO_5043124422" evidence="1">
    <location>
        <begin position="19"/>
        <end position="318"/>
    </location>
</feature>
<dbReference type="Proteomes" id="UP000268014">
    <property type="component" value="Unassembled WGS sequence"/>
</dbReference>
<accession>A0A0N4X9W6</accession>
<keyword evidence="3" id="KW-1185">Reference proteome</keyword>
<proteinExistence type="predicted"/>
<keyword evidence="1" id="KW-0732">Signal</keyword>
<evidence type="ECO:0000313" key="2">
    <source>
        <dbReference type="EMBL" id="VDO88178.1"/>
    </source>
</evidence>
<dbReference type="OrthoDB" id="286301at2759"/>
<feature type="signal peptide" evidence="1">
    <location>
        <begin position="1"/>
        <end position="18"/>
    </location>
</feature>
<organism evidence="4">
    <name type="scientific">Haemonchus placei</name>
    <name type="common">Barber's pole worm</name>
    <dbReference type="NCBI Taxonomy" id="6290"/>
    <lineage>
        <taxon>Eukaryota</taxon>
        <taxon>Metazoa</taxon>
        <taxon>Ecdysozoa</taxon>
        <taxon>Nematoda</taxon>
        <taxon>Chromadorea</taxon>
        <taxon>Rhabditida</taxon>
        <taxon>Rhabditina</taxon>
        <taxon>Rhabditomorpha</taxon>
        <taxon>Strongyloidea</taxon>
        <taxon>Trichostrongylidae</taxon>
        <taxon>Haemonchus</taxon>
    </lineage>
</organism>
<reference evidence="2 3" key="2">
    <citation type="submission" date="2018-11" db="EMBL/GenBank/DDBJ databases">
        <authorList>
            <consortium name="Pathogen Informatics"/>
        </authorList>
    </citation>
    <scope>NUCLEOTIDE SEQUENCE [LARGE SCALE GENOMIC DNA]</scope>
    <source>
        <strain evidence="2 3">MHpl1</strain>
    </source>
</reference>
<reference evidence="4" key="1">
    <citation type="submission" date="2017-02" db="UniProtKB">
        <authorList>
            <consortium name="WormBaseParasite"/>
        </authorList>
    </citation>
    <scope>IDENTIFICATION</scope>
</reference>
<dbReference type="EMBL" id="UZAF01023026">
    <property type="protein sequence ID" value="VDO88178.1"/>
    <property type="molecule type" value="Genomic_DNA"/>
</dbReference>
<dbReference type="WBParaSite" id="HPLM_0002116101-mRNA-1">
    <property type="protein sequence ID" value="HPLM_0002116101-mRNA-1"/>
    <property type="gene ID" value="HPLM_0002116101"/>
</dbReference>
<dbReference type="AlphaFoldDB" id="A0A0N4X9W6"/>
<evidence type="ECO:0000313" key="3">
    <source>
        <dbReference type="Proteomes" id="UP000268014"/>
    </source>
</evidence>
<gene>
    <name evidence="2" type="ORF">HPLM_LOCUS21150</name>
</gene>